<keyword evidence="1" id="KW-1133">Transmembrane helix</keyword>
<accession>A0A345UJY1</accession>
<reference evidence="3 4" key="1">
    <citation type="submission" date="2018-03" db="EMBL/GenBank/DDBJ databases">
        <title>Phenotypic and genomic properties of Cyclonatronum proteinivorum gen. nov., sp. nov., a haloalkaliphilic bacteroidete from soda lakes possessing Na+-translocating rhodopsin.</title>
        <authorList>
            <person name="Toshchakov S.V."/>
            <person name="Korzhenkov A."/>
            <person name="Samarov N.I."/>
            <person name="Kublanov I.V."/>
            <person name="Muntyan M.S."/>
            <person name="Sorokin D.Y."/>
        </authorList>
    </citation>
    <scope>NUCLEOTIDE SEQUENCE [LARGE SCALE GENOMIC DNA]</scope>
    <source>
        <strain evidence="3 4">Omega</strain>
    </source>
</reference>
<dbReference type="SUPFAM" id="SSF52317">
    <property type="entry name" value="Class I glutamine amidotransferase-like"/>
    <property type="match status" value="1"/>
</dbReference>
<dbReference type="Gene3D" id="3.40.50.880">
    <property type="match status" value="1"/>
</dbReference>
<keyword evidence="4" id="KW-1185">Reference proteome</keyword>
<dbReference type="KEGG" id="cprv:CYPRO_1532"/>
<dbReference type="EMBL" id="CP027806">
    <property type="protein sequence ID" value="AXJ00783.1"/>
    <property type="molecule type" value="Genomic_DNA"/>
</dbReference>
<feature type="domain" description="Aerotolerance regulator N-terminal" evidence="2">
    <location>
        <begin position="1"/>
        <end position="76"/>
    </location>
</feature>
<dbReference type="Pfam" id="PF07584">
    <property type="entry name" value="BatA"/>
    <property type="match status" value="1"/>
</dbReference>
<dbReference type="InterPro" id="IPR024163">
    <property type="entry name" value="Aerotolerance_reg_N"/>
</dbReference>
<organism evidence="3 4">
    <name type="scientific">Cyclonatronum proteinivorum</name>
    <dbReference type="NCBI Taxonomy" id="1457365"/>
    <lineage>
        <taxon>Bacteria</taxon>
        <taxon>Pseudomonadati</taxon>
        <taxon>Balneolota</taxon>
        <taxon>Balneolia</taxon>
        <taxon>Balneolales</taxon>
        <taxon>Cyclonatronaceae</taxon>
        <taxon>Cyclonatronum</taxon>
    </lineage>
</organism>
<dbReference type="InterPro" id="IPR011933">
    <property type="entry name" value="Double_TM_dom"/>
</dbReference>
<feature type="transmembrane region" description="Helical" evidence="1">
    <location>
        <begin position="57"/>
        <end position="78"/>
    </location>
</feature>
<dbReference type="NCBIfam" id="TIGR02226">
    <property type="entry name" value="two_anch"/>
    <property type="match status" value="1"/>
</dbReference>
<dbReference type="PANTHER" id="PTHR37464:SF1">
    <property type="entry name" value="BLL2463 PROTEIN"/>
    <property type="match status" value="1"/>
</dbReference>
<dbReference type="RefSeq" id="WP_114984044.1">
    <property type="nucleotide sequence ID" value="NZ_CP027806.1"/>
</dbReference>
<dbReference type="PANTHER" id="PTHR37464">
    <property type="entry name" value="BLL2463 PROTEIN"/>
    <property type="match status" value="1"/>
</dbReference>
<keyword evidence="1" id="KW-0472">Membrane</keyword>
<feature type="transmembrane region" description="Helical" evidence="1">
    <location>
        <begin position="6"/>
        <end position="24"/>
    </location>
</feature>
<name>A0A345UJY1_9BACT</name>
<evidence type="ECO:0000256" key="1">
    <source>
        <dbReference type="SAM" id="Phobius"/>
    </source>
</evidence>
<evidence type="ECO:0000259" key="2">
    <source>
        <dbReference type="Pfam" id="PF07584"/>
    </source>
</evidence>
<dbReference type="InterPro" id="IPR029062">
    <property type="entry name" value="Class_I_gatase-like"/>
</dbReference>
<sequence length="708" mass="77974">MSFLTPLYLLGILAVAIPIILHLINFRKPQKQVFSTLVFFKRLQKTSVRQLKLKKRILLAIRIAAIILLAAALARPMLSPGSLLTFSSGSVLYMILLENGPGMTQIDERGPLMETARNAAVSLTEAASSDDRFLIYNTHGELLMAEEMNPGQARRLLEQLEPVNAGNFTRERTEQLVRRAGITDQENRTAYFIGRGSDNLAAQLDNLSLDPQFNLNLMPFTSILMGEEPAANVGITDISSRSQIAAGGRPLTIDVEVTNYSERPVLNYFLSLESRGEIAGQYQINLDPMQSGVWSFEVIPPDSGAFTGRAVLEGDPISFDNVRYFAFELPETRSILIVNESRPGTRMVSWLKPVFEAAQRTAGRVEVARITWDDFTTAIQDGADAVILEGVSDIPEFSWPDLLTFVQQGGGLVIFPGEAGSPDRINRFLERVNAGRFTGILGDPGRFSSVAQVGMIVRGHPVLDDIFDITDDEDVRIDLPDIFHYWRYSVSGGSAAQQILRTSLGDPLLVQHNLGEGRLFVSAVNTSPEWSAFSVNPLFAPLFYRLGLYAASGESGGLNTFSLGNTFEWLAGNEFNQATIRLGDQVLVPEISTQGRGVRLMSDTESWQPGIARIEARDDTLKVAVNQQTTESDLRTLSPQAIDELFSQHFPNVRVTALQADQTNLAGQIGTARTGREIWNWFVLIGIILLLSESIVTKKFSGDSTDAV</sequence>
<dbReference type="AlphaFoldDB" id="A0A345UJY1"/>
<evidence type="ECO:0000313" key="4">
    <source>
        <dbReference type="Proteomes" id="UP000254808"/>
    </source>
</evidence>
<protein>
    <submittedName>
        <fullName evidence="3">N-terminal double-transmembrane domain-containing protein</fullName>
    </submittedName>
</protein>
<proteinExistence type="predicted"/>
<evidence type="ECO:0000313" key="3">
    <source>
        <dbReference type="EMBL" id="AXJ00783.1"/>
    </source>
</evidence>
<keyword evidence="1 3" id="KW-0812">Transmembrane</keyword>
<dbReference type="Proteomes" id="UP000254808">
    <property type="component" value="Chromosome"/>
</dbReference>
<dbReference type="OrthoDB" id="9810200at2"/>
<gene>
    <name evidence="3" type="ORF">CYPRO_1532</name>
</gene>